<reference evidence="3 4" key="1">
    <citation type="submission" date="2024-04" db="EMBL/GenBank/DDBJ databases">
        <title>Albibacterium profundi sp. nov., isolated from sediment of the Challenger Deep of Mariana Trench.</title>
        <authorList>
            <person name="Wang Y."/>
        </authorList>
    </citation>
    <scope>NUCLEOTIDE SEQUENCE [LARGE SCALE GENOMIC DNA]</scope>
    <source>
        <strain evidence="3 4">RHL897</strain>
    </source>
</reference>
<evidence type="ECO:0000313" key="3">
    <source>
        <dbReference type="EMBL" id="MFB5945607.1"/>
    </source>
</evidence>
<protein>
    <submittedName>
        <fullName evidence="3">SRPBCC domain-containing protein</fullName>
    </submittedName>
</protein>
<dbReference type="EMBL" id="JBBVGT010000002">
    <property type="protein sequence ID" value="MFB5945607.1"/>
    <property type="molecule type" value="Genomic_DNA"/>
</dbReference>
<evidence type="ECO:0000259" key="2">
    <source>
        <dbReference type="Pfam" id="PF08327"/>
    </source>
</evidence>
<gene>
    <name evidence="3" type="ORF">WKR92_07160</name>
</gene>
<feature type="domain" description="Activator of Hsp90 ATPase homologue 1/2-like C-terminal" evidence="2">
    <location>
        <begin position="23"/>
        <end position="150"/>
    </location>
</feature>
<dbReference type="Proteomes" id="UP001580928">
    <property type="component" value="Unassembled WGS sequence"/>
</dbReference>
<dbReference type="SUPFAM" id="SSF55961">
    <property type="entry name" value="Bet v1-like"/>
    <property type="match status" value="1"/>
</dbReference>
<evidence type="ECO:0000313" key="4">
    <source>
        <dbReference type="Proteomes" id="UP001580928"/>
    </source>
</evidence>
<dbReference type="InterPro" id="IPR013538">
    <property type="entry name" value="ASHA1/2-like_C"/>
</dbReference>
<dbReference type="RefSeq" id="WP_375557142.1">
    <property type="nucleotide sequence ID" value="NZ_JBBVGT010000002.1"/>
</dbReference>
<evidence type="ECO:0000256" key="1">
    <source>
        <dbReference type="ARBA" id="ARBA00006817"/>
    </source>
</evidence>
<dbReference type="InterPro" id="IPR023393">
    <property type="entry name" value="START-like_dom_sf"/>
</dbReference>
<organism evidence="3 4">
    <name type="scientific">Albibacterium profundi</name>
    <dbReference type="NCBI Taxonomy" id="3134906"/>
    <lineage>
        <taxon>Bacteria</taxon>
        <taxon>Pseudomonadati</taxon>
        <taxon>Bacteroidota</taxon>
        <taxon>Sphingobacteriia</taxon>
        <taxon>Sphingobacteriales</taxon>
        <taxon>Sphingobacteriaceae</taxon>
        <taxon>Albibacterium</taxon>
    </lineage>
</organism>
<dbReference type="Gene3D" id="3.30.530.20">
    <property type="match status" value="1"/>
</dbReference>
<proteinExistence type="inferred from homology"/>
<comment type="caution">
    <text evidence="3">The sequence shown here is derived from an EMBL/GenBank/DDBJ whole genome shotgun (WGS) entry which is preliminary data.</text>
</comment>
<accession>A0ABV5CGY4</accession>
<keyword evidence="4" id="KW-1185">Reference proteome</keyword>
<dbReference type="Pfam" id="PF08327">
    <property type="entry name" value="AHSA1"/>
    <property type="match status" value="1"/>
</dbReference>
<sequence>MELKTRIHAEEDRQELFIIREFDLPLELLFKAYEDPEIVEQWMGTKVVKLENHKHGLWRFETSHEEQVVFAANGVILEFVPNEKITRTFEMENSPFPVQLEFLSFEEISEEKSKITIQQIFKSVAFRNQLLEMPFAKGLNMAHDRLQKIVNQLK</sequence>
<comment type="similarity">
    <text evidence="1">Belongs to the AHA1 family.</text>
</comment>
<name>A0ABV5CGY4_9SPHI</name>